<name>A0A7M2WYV8_9BACT</name>
<dbReference type="KEGG" id="hbs:IPV69_01260"/>
<dbReference type="AlphaFoldDB" id="A0A7M2WYV8"/>
<dbReference type="Gene3D" id="3.20.20.140">
    <property type="entry name" value="Metal-dependent hydrolases"/>
    <property type="match status" value="1"/>
</dbReference>
<dbReference type="Proteomes" id="UP000593765">
    <property type="component" value="Chromosome"/>
</dbReference>
<dbReference type="SUPFAM" id="SSF51556">
    <property type="entry name" value="Metallo-dependent hydrolases"/>
    <property type="match status" value="1"/>
</dbReference>
<dbReference type="Pfam" id="PF04909">
    <property type="entry name" value="Amidohydro_2"/>
    <property type="match status" value="1"/>
</dbReference>
<evidence type="ECO:0000313" key="3">
    <source>
        <dbReference type="Proteomes" id="UP000593765"/>
    </source>
</evidence>
<dbReference type="RefSeq" id="WP_206293100.1">
    <property type="nucleotide sequence ID" value="NZ_CP063458.1"/>
</dbReference>
<proteinExistence type="predicted"/>
<reference evidence="2 3" key="1">
    <citation type="submission" date="2020-10" db="EMBL/GenBank/DDBJ databases">
        <title>Wide distribution of Phycisphaera-like planctomycetes from WD2101 soil group in peatlands and genome analysis of the first cultivated representative.</title>
        <authorList>
            <person name="Dedysh S.N."/>
            <person name="Beletsky A.V."/>
            <person name="Ivanova A."/>
            <person name="Kulichevskaya I.S."/>
            <person name="Suzina N.E."/>
            <person name="Philippov D.A."/>
            <person name="Rakitin A.L."/>
            <person name="Mardanov A.V."/>
            <person name="Ravin N.V."/>
        </authorList>
    </citation>
    <scope>NUCLEOTIDE SEQUENCE [LARGE SCALE GENOMIC DNA]</scope>
    <source>
        <strain evidence="2 3">M1803</strain>
    </source>
</reference>
<dbReference type="InterPro" id="IPR006680">
    <property type="entry name" value="Amidohydro-rel"/>
</dbReference>
<accession>A0A7M2WYV8</accession>
<protein>
    <submittedName>
        <fullName evidence="2">Amidohydrolase family protein</fullName>
    </submittedName>
</protein>
<evidence type="ECO:0000313" key="2">
    <source>
        <dbReference type="EMBL" id="QOV90031.1"/>
    </source>
</evidence>
<gene>
    <name evidence="2" type="ORF">IPV69_01260</name>
</gene>
<evidence type="ECO:0000259" key="1">
    <source>
        <dbReference type="Pfam" id="PF04909"/>
    </source>
</evidence>
<sequence>MILDLHVHISALTRGHGKMSRHLLDTLAFRFMKWRLGVEGEDDATERAIADKLVRTIDETRKLDAVVVLAFDAVHDGQGRLDHANTHLHVTNDYAIDLCRKNAKLRFGASVHPYRKDAVAEIERCVKAGAVLMKWLPIVQGFNPADDRCIPFYEALAHHKLPLLSHTGGEKSLPNIDTTVADPALLLPALQRGVKVIMAHCGTRSAFGETDYVSNFMKFAREHEHCYGDTAALCLPTRSHAFPMVLKDKVVREKLVHGSDWPIIALPPASQLPVHKTVAAIADGNWMRRDVAIKEALGFDDAYWHRAAKVLGL</sequence>
<dbReference type="InterPro" id="IPR032466">
    <property type="entry name" value="Metal_Hydrolase"/>
</dbReference>
<dbReference type="EMBL" id="CP063458">
    <property type="protein sequence ID" value="QOV90031.1"/>
    <property type="molecule type" value="Genomic_DNA"/>
</dbReference>
<organism evidence="2 3">
    <name type="scientific">Humisphaera borealis</name>
    <dbReference type="NCBI Taxonomy" id="2807512"/>
    <lineage>
        <taxon>Bacteria</taxon>
        <taxon>Pseudomonadati</taxon>
        <taxon>Planctomycetota</taxon>
        <taxon>Phycisphaerae</taxon>
        <taxon>Tepidisphaerales</taxon>
        <taxon>Tepidisphaeraceae</taxon>
        <taxon>Humisphaera</taxon>
    </lineage>
</organism>
<dbReference type="GO" id="GO:0016787">
    <property type="term" value="F:hydrolase activity"/>
    <property type="evidence" value="ECO:0007669"/>
    <property type="project" value="InterPro"/>
</dbReference>
<feature type="domain" description="Amidohydrolase-related" evidence="1">
    <location>
        <begin position="4"/>
        <end position="268"/>
    </location>
</feature>
<keyword evidence="3" id="KW-1185">Reference proteome</keyword>